<keyword evidence="4" id="KW-0539">Nucleus</keyword>
<dbReference type="PANTHER" id="PTHR12416">
    <property type="entry name" value="RRNA-PROCESSING PROTEIN UTP23 HOMOLOG"/>
    <property type="match status" value="1"/>
</dbReference>
<dbReference type="FunFam" id="3.40.50.1010:FF:000006">
    <property type="entry name" value="rRNA-processing protein UTP23 homolog"/>
    <property type="match status" value="1"/>
</dbReference>
<dbReference type="InterPro" id="IPR029060">
    <property type="entry name" value="PIN-like_dom_sf"/>
</dbReference>
<comment type="function">
    <text evidence="5">Involved in rRNA-processing and ribosome biogenesis.</text>
</comment>
<evidence type="ECO:0000256" key="2">
    <source>
        <dbReference type="ARBA" id="ARBA00022517"/>
    </source>
</evidence>
<keyword evidence="2" id="KW-0690">Ribosome biogenesis</keyword>
<evidence type="ECO:0000256" key="5">
    <source>
        <dbReference type="ARBA" id="ARBA00037300"/>
    </source>
</evidence>
<comment type="similarity">
    <text evidence="6">Belongs to the UTP23/FCF1 family. UTP23 subfamily.</text>
</comment>
<dbReference type="InterPro" id="IPR006984">
    <property type="entry name" value="Fcf1/UTP23"/>
</dbReference>
<evidence type="ECO:0000313" key="9">
    <source>
        <dbReference type="EMBL" id="PSC75513.1"/>
    </source>
</evidence>
<protein>
    <submittedName>
        <fullName evidence="9">rRNA-processing UTP23-like protein</fullName>
    </submittedName>
</protein>
<comment type="caution">
    <text evidence="9">The sequence shown here is derived from an EMBL/GenBank/DDBJ whole genome shotgun (WGS) entry which is preliminary data.</text>
</comment>
<evidence type="ECO:0000256" key="3">
    <source>
        <dbReference type="ARBA" id="ARBA00022552"/>
    </source>
</evidence>
<dbReference type="Pfam" id="PF04900">
    <property type="entry name" value="Fcf1"/>
    <property type="match status" value="1"/>
</dbReference>
<evidence type="ECO:0000256" key="6">
    <source>
        <dbReference type="ARBA" id="ARBA00038503"/>
    </source>
</evidence>
<organism evidence="9 10">
    <name type="scientific">Micractinium conductrix</name>
    <dbReference type="NCBI Taxonomy" id="554055"/>
    <lineage>
        <taxon>Eukaryota</taxon>
        <taxon>Viridiplantae</taxon>
        <taxon>Chlorophyta</taxon>
        <taxon>core chlorophytes</taxon>
        <taxon>Trebouxiophyceae</taxon>
        <taxon>Chlorellales</taxon>
        <taxon>Chlorellaceae</taxon>
        <taxon>Chlorella clade</taxon>
        <taxon>Micractinium</taxon>
    </lineage>
</organism>
<keyword evidence="3" id="KW-0698">rRNA processing</keyword>
<dbReference type="Gene3D" id="3.40.50.1010">
    <property type="entry name" value="5'-nuclease"/>
    <property type="match status" value="1"/>
</dbReference>
<dbReference type="STRING" id="554055.A0A2P6VN56"/>
<feature type="compositionally biased region" description="Gly residues" evidence="7">
    <location>
        <begin position="275"/>
        <end position="286"/>
    </location>
</feature>
<comment type="subcellular location">
    <subcellularLocation>
        <location evidence="1">Nucleus</location>
        <location evidence="1">Nucleolus</location>
    </subcellularLocation>
</comment>
<dbReference type="EMBL" id="LHPF02000002">
    <property type="protein sequence ID" value="PSC75513.1"/>
    <property type="molecule type" value="Genomic_DNA"/>
</dbReference>
<evidence type="ECO:0000313" key="10">
    <source>
        <dbReference type="Proteomes" id="UP000239649"/>
    </source>
</evidence>
<dbReference type="OrthoDB" id="25675at2759"/>
<dbReference type="Pfam" id="PF24779">
    <property type="entry name" value="UTP23_sensor"/>
    <property type="match status" value="1"/>
</dbReference>
<feature type="compositionally biased region" description="Low complexity" evidence="7">
    <location>
        <begin position="225"/>
        <end position="245"/>
    </location>
</feature>
<reference evidence="9 10" key="1">
    <citation type="journal article" date="2018" name="Plant J.">
        <title>Genome sequences of Chlorella sorokiniana UTEX 1602 and Micractinium conductrix SAG 241.80: implications to maltose excretion by a green alga.</title>
        <authorList>
            <person name="Arriola M.B."/>
            <person name="Velmurugan N."/>
            <person name="Zhang Y."/>
            <person name="Plunkett M.H."/>
            <person name="Hondzo H."/>
            <person name="Barney B.M."/>
        </authorList>
    </citation>
    <scope>NUCLEOTIDE SEQUENCE [LARGE SCALE GENOMIC DNA]</scope>
    <source>
        <strain evidence="9 10">SAG 241.80</strain>
    </source>
</reference>
<feature type="domain" description="UTP23 sensor motif region" evidence="8">
    <location>
        <begin position="195"/>
        <end position="212"/>
    </location>
</feature>
<dbReference type="Proteomes" id="UP000239649">
    <property type="component" value="Unassembled WGS sequence"/>
</dbReference>
<dbReference type="AlphaFoldDB" id="A0A2P6VN56"/>
<accession>A0A2P6VN56</accession>
<keyword evidence="10" id="KW-1185">Reference proteome</keyword>
<evidence type="ECO:0000256" key="4">
    <source>
        <dbReference type="ARBA" id="ARBA00023242"/>
    </source>
</evidence>
<feature type="region of interest" description="Disordered" evidence="7">
    <location>
        <begin position="166"/>
        <end position="286"/>
    </location>
</feature>
<dbReference type="InterPro" id="IPR057776">
    <property type="entry name" value="UTP23_sensor"/>
</dbReference>
<dbReference type="CDD" id="cd08553">
    <property type="entry name" value="PIN_Fcf1-like"/>
    <property type="match status" value="1"/>
</dbReference>
<dbReference type="GO" id="GO:0006364">
    <property type="term" value="P:rRNA processing"/>
    <property type="evidence" value="ECO:0007669"/>
    <property type="project" value="UniProtKB-KW"/>
</dbReference>
<gene>
    <name evidence="9" type="ORF">C2E20_1271</name>
</gene>
<sequence>MRRKKHKATRRALRFYRISHGFRQPYKVLLDGNFVHALQEMRKGDAKDLIFRLLGDAVKCYTTPCVQGELKKLGKDFNGARQALKQFPLHKCGHEERCSAAECLLAQLGDKNEEHFFVATQDKALQRQCMAVPGGAVLFASVNGLHLEQPSALQRQAVAAKEQQQLVPSQAERRSVALAGAEGEAGQPRDRPLFRRHKAKGPNPLAVRKKQKLTNAATPGGGGAQQQQQPQPQQQQRPALQKTQQMQQKRAAAAGSGGEQQQEKRKRARRRSKGGEGGAAAGGGSD</sequence>
<dbReference type="GO" id="GO:0032040">
    <property type="term" value="C:small-subunit processome"/>
    <property type="evidence" value="ECO:0007669"/>
    <property type="project" value="InterPro"/>
</dbReference>
<proteinExistence type="inferred from homology"/>
<dbReference type="SUPFAM" id="SSF88723">
    <property type="entry name" value="PIN domain-like"/>
    <property type="match status" value="1"/>
</dbReference>
<evidence type="ECO:0000256" key="1">
    <source>
        <dbReference type="ARBA" id="ARBA00004604"/>
    </source>
</evidence>
<name>A0A2P6VN56_9CHLO</name>
<evidence type="ECO:0000256" key="7">
    <source>
        <dbReference type="SAM" id="MobiDB-lite"/>
    </source>
</evidence>
<evidence type="ECO:0000259" key="8">
    <source>
        <dbReference type="Pfam" id="PF24779"/>
    </source>
</evidence>